<dbReference type="GO" id="GO:0003700">
    <property type="term" value="F:DNA-binding transcription factor activity"/>
    <property type="evidence" value="ECO:0007669"/>
    <property type="project" value="InterPro"/>
</dbReference>
<dbReference type="Proteomes" id="UP000198960">
    <property type="component" value="Unassembled WGS sequence"/>
</dbReference>
<sequence length="317" mass="34228">MLLLDTATVAPEDRVSAFRAAFDQASAPCRIEHLDPADQVRSRMHLWPFGAANVFTTDASGFRLVRTPRHVRRESPAIVALAIQTRGEGRFRQFGDDAVVPAGELMLSDLTAPYEFSWTGSGGSRAFQVPYELLGLPPDVVRAGAAHLRSSPLYGLVRDHLQRLTDGADELSADSGAAALGAATVDLVRALLVSAAGRDDLAGAVREETLATRVRAYAGRHLGDTALGPGTLAAAHNVSVRRLYQAFADDGTSLEQWLIGQRLEAARAALVSPAGLRRSVQATARAHGFDSPSHFSRRFRQAYGMTPREWRRLHVTG</sequence>
<dbReference type="InterPro" id="IPR018060">
    <property type="entry name" value="HTH_AraC"/>
</dbReference>
<dbReference type="InterPro" id="IPR020449">
    <property type="entry name" value="Tscrpt_reg_AraC-type_HTH"/>
</dbReference>
<dbReference type="Pfam" id="PF12833">
    <property type="entry name" value="HTH_18"/>
    <property type="match status" value="1"/>
</dbReference>
<name>A0A1H8R6W0_9ACTN</name>
<dbReference type="PROSITE" id="PS01124">
    <property type="entry name" value="HTH_ARAC_FAMILY_2"/>
    <property type="match status" value="1"/>
</dbReference>
<dbReference type="InterPro" id="IPR035418">
    <property type="entry name" value="AraC-bd_2"/>
</dbReference>
<dbReference type="PANTHER" id="PTHR46796:SF6">
    <property type="entry name" value="ARAC SUBFAMILY"/>
    <property type="match status" value="1"/>
</dbReference>
<proteinExistence type="predicted"/>
<evidence type="ECO:0000313" key="6">
    <source>
        <dbReference type="Proteomes" id="UP000198960"/>
    </source>
</evidence>
<dbReference type="STRING" id="673521.SAMN05660991_01021"/>
<keyword evidence="6" id="KW-1185">Reference proteome</keyword>
<keyword evidence="1" id="KW-0805">Transcription regulation</keyword>
<evidence type="ECO:0000256" key="1">
    <source>
        <dbReference type="ARBA" id="ARBA00023015"/>
    </source>
</evidence>
<evidence type="ECO:0000256" key="2">
    <source>
        <dbReference type="ARBA" id="ARBA00023125"/>
    </source>
</evidence>
<dbReference type="InterPro" id="IPR050204">
    <property type="entry name" value="AraC_XylS_family_regulators"/>
</dbReference>
<dbReference type="GO" id="GO:0043565">
    <property type="term" value="F:sequence-specific DNA binding"/>
    <property type="evidence" value="ECO:0007669"/>
    <property type="project" value="InterPro"/>
</dbReference>
<dbReference type="SMART" id="SM00342">
    <property type="entry name" value="HTH_ARAC"/>
    <property type="match status" value="1"/>
</dbReference>
<evidence type="ECO:0000256" key="3">
    <source>
        <dbReference type="ARBA" id="ARBA00023163"/>
    </source>
</evidence>
<accession>A0A1H8R6W0</accession>
<evidence type="ECO:0000313" key="5">
    <source>
        <dbReference type="EMBL" id="SEO61864.1"/>
    </source>
</evidence>
<dbReference type="AlphaFoldDB" id="A0A1H8R6W0"/>
<dbReference type="PROSITE" id="PS00041">
    <property type="entry name" value="HTH_ARAC_FAMILY_1"/>
    <property type="match status" value="1"/>
</dbReference>
<keyword evidence="2 5" id="KW-0238">DNA-binding</keyword>
<keyword evidence="3" id="KW-0804">Transcription</keyword>
<evidence type="ECO:0000259" key="4">
    <source>
        <dbReference type="PROSITE" id="PS01124"/>
    </source>
</evidence>
<organism evidence="5 6">
    <name type="scientific">Trujillonella endophytica</name>
    <dbReference type="NCBI Taxonomy" id="673521"/>
    <lineage>
        <taxon>Bacteria</taxon>
        <taxon>Bacillati</taxon>
        <taxon>Actinomycetota</taxon>
        <taxon>Actinomycetes</taxon>
        <taxon>Geodermatophilales</taxon>
        <taxon>Geodermatophilaceae</taxon>
        <taxon>Trujillonella</taxon>
    </lineage>
</organism>
<dbReference type="PRINTS" id="PR00032">
    <property type="entry name" value="HTHARAC"/>
</dbReference>
<dbReference type="EMBL" id="FOEE01000002">
    <property type="protein sequence ID" value="SEO61864.1"/>
    <property type="molecule type" value="Genomic_DNA"/>
</dbReference>
<reference evidence="6" key="1">
    <citation type="submission" date="2016-10" db="EMBL/GenBank/DDBJ databases">
        <authorList>
            <person name="Varghese N."/>
            <person name="Submissions S."/>
        </authorList>
    </citation>
    <scope>NUCLEOTIDE SEQUENCE [LARGE SCALE GENOMIC DNA]</scope>
    <source>
        <strain evidence="6">DSM 45413</strain>
    </source>
</reference>
<protein>
    <submittedName>
        <fullName evidence="5">AraC-type DNA-binding protein</fullName>
    </submittedName>
</protein>
<dbReference type="SUPFAM" id="SSF46689">
    <property type="entry name" value="Homeodomain-like"/>
    <property type="match status" value="1"/>
</dbReference>
<dbReference type="Gene3D" id="1.10.10.60">
    <property type="entry name" value="Homeodomain-like"/>
    <property type="match status" value="1"/>
</dbReference>
<gene>
    <name evidence="5" type="ORF">SAMN05660991_01021</name>
</gene>
<dbReference type="Pfam" id="PF14525">
    <property type="entry name" value="AraC_binding_2"/>
    <property type="match status" value="1"/>
</dbReference>
<feature type="domain" description="HTH araC/xylS-type" evidence="4">
    <location>
        <begin position="212"/>
        <end position="313"/>
    </location>
</feature>
<dbReference type="InterPro" id="IPR009057">
    <property type="entry name" value="Homeodomain-like_sf"/>
</dbReference>
<dbReference type="InterPro" id="IPR018062">
    <property type="entry name" value="HTH_AraC-typ_CS"/>
</dbReference>
<dbReference type="PANTHER" id="PTHR46796">
    <property type="entry name" value="HTH-TYPE TRANSCRIPTIONAL ACTIVATOR RHAS-RELATED"/>
    <property type="match status" value="1"/>
</dbReference>